<keyword evidence="7" id="KW-0808">Transferase</keyword>
<evidence type="ECO:0000256" key="5">
    <source>
        <dbReference type="ARBA" id="ARBA00023239"/>
    </source>
</evidence>
<keyword evidence="4 6" id="KW-0663">Pyridoxal phosphate</keyword>
<evidence type="ECO:0000313" key="8">
    <source>
        <dbReference type="Proteomes" id="UP001431634"/>
    </source>
</evidence>
<name>A0ABT6Q325_9PROT</name>
<keyword evidence="5 6" id="KW-0456">Lyase</keyword>
<evidence type="ECO:0000256" key="4">
    <source>
        <dbReference type="ARBA" id="ARBA00022898"/>
    </source>
</evidence>
<dbReference type="GO" id="GO:0008483">
    <property type="term" value="F:transaminase activity"/>
    <property type="evidence" value="ECO:0007669"/>
    <property type="project" value="UniProtKB-KW"/>
</dbReference>
<evidence type="ECO:0000256" key="6">
    <source>
        <dbReference type="RuleBase" id="RU000382"/>
    </source>
</evidence>
<dbReference type="SUPFAM" id="SSF53383">
    <property type="entry name" value="PLP-dependent transferases"/>
    <property type="match status" value="1"/>
</dbReference>
<dbReference type="Gene3D" id="3.40.640.10">
    <property type="entry name" value="Type I PLP-dependent aspartate aminotransferase-like (Major domain)"/>
    <property type="match status" value="1"/>
</dbReference>
<gene>
    <name evidence="7" type="ORF">QJV27_05865</name>
</gene>
<evidence type="ECO:0000313" key="7">
    <source>
        <dbReference type="EMBL" id="MDI2090899.1"/>
    </source>
</evidence>
<dbReference type="EMBL" id="JASBAO010000001">
    <property type="protein sequence ID" value="MDI2090899.1"/>
    <property type="molecule type" value="Genomic_DNA"/>
</dbReference>
<keyword evidence="3" id="KW-0210">Decarboxylase</keyword>
<dbReference type="PANTHER" id="PTHR45677:SF8">
    <property type="entry name" value="CYSTEINE SULFINIC ACID DECARBOXYLASE"/>
    <property type="match status" value="1"/>
</dbReference>
<proteinExistence type="inferred from homology"/>
<keyword evidence="7" id="KW-0032">Aminotransferase</keyword>
<reference evidence="7" key="1">
    <citation type="submission" date="2023-05" db="EMBL/GenBank/DDBJ databases">
        <title>Whole genome sequence of Commensalibacter sp.</title>
        <authorList>
            <person name="Charoenyingcharoen P."/>
            <person name="Yukphan P."/>
        </authorList>
    </citation>
    <scope>NUCLEOTIDE SEQUENCE</scope>
    <source>
        <strain evidence="7">TBRC 16381</strain>
    </source>
</reference>
<comment type="cofactor">
    <cofactor evidence="1 6">
        <name>pyridoxal 5'-phosphate</name>
        <dbReference type="ChEBI" id="CHEBI:597326"/>
    </cofactor>
</comment>
<dbReference type="InterPro" id="IPR002129">
    <property type="entry name" value="PyrdxlP-dep_de-COase"/>
</dbReference>
<dbReference type="InterPro" id="IPR015424">
    <property type="entry name" value="PyrdxlP-dep_Trfase"/>
</dbReference>
<dbReference type="Proteomes" id="UP001431634">
    <property type="component" value="Unassembled WGS sequence"/>
</dbReference>
<sequence length="501" mass="56038">MKNILFDLQENQLSNAVNHSVLYDAFNPSLVSDFLECIDQKITHLLQDKSKHGVHLIQPSNLMNIVKQLTTKDFEHKTPLERFNSIIDLHIRTGIRVNSTGYMARQFSSVVPVAAMYDMVASICPQPASFYECGPLPNVADKIMAEEFSHFLGWEQQDFDMISTSGASLANLTAVTAARNLKFPDILRQGTLVQGSEKPAIAIGADSHFSVSRLAGILGIGQDNIVILPINKKRQICIRKAQQALQQAKAKGLRVFCIIGSAGTTSVGAIDPLKELADLAHQYDAWFHVDAAHSGAFLVSDQLRSKVKDLSYADSFCLDAHKTLFVPAACTLLFYKNAAHSNLSFPSHASYVSETDEISRFESGTKNFECTKRPSILNLWVAWTLYGRTLFEEKLNYLVEITAQAYNYIQSLNDFEVLHAPESNILCFRYVPKGVPDQQLNQLQLKIWNVLRTGGRHFISKVDLDDVTALRIVIMNHEITINDVIDLIINIRKTSNKIIKL</sequence>
<evidence type="ECO:0000256" key="3">
    <source>
        <dbReference type="ARBA" id="ARBA00022793"/>
    </source>
</evidence>
<evidence type="ECO:0000256" key="2">
    <source>
        <dbReference type="ARBA" id="ARBA00009533"/>
    </source>
</evidence>
<keyword evidence="8" id="KW-1185">Reference proteome</keyword>
<comment type="similarity">
    <text evidence="2 6">Belongs to the group II decarboxylase family.</text>
</comment>
<organism evidence="7 8">
    <name type="scientific">Commensalibacter oyaizuii</name>
    <dbReference type="NCBI Taxonomy" id="3043873"/>
    <lineage>
        <taxon>Bacteria</taxon>
        <taxon>Pseudomonadati</taxon>
        <taxon>Pseudomonadota</taxon>
        <taxon>Alphaproteobacteria</taxon>
        <taxon>Acetobacterales</taxon>
        <taxon>Acetobacteraceae</taxon>
    </lineage>
</organism>
<dbReference type="Pfam" id="PF00282">
    <property type="entry name" value="Pyridoxal_deC"/>
    <property type="match status" value="1"/>
</dbReference>
<dbReference type="PANTHER" id="PTHR45677">
    <property type="entry name" value="GLUTAMATE DECARBOXYLASE-RELATED"/>
    <property type="match status" value="1"/>
</dbReference>
<evidence type="ECO:0000256" key="1">
    <source>
        <dbReference type="ARBA" id="ARBA00001933"/>
    </source>
</evidence>
<accession>A0ABT6Q325</accession>
<dbReference type="Gene3D" id="3.90.1150.170">
    <property type="match status" value="1"/>
</dbReference>
<dbReference type="InterPro" id="IPR015421">
    <property type="entry name" value="PyrdxlP-dep_Trfase_major"/>
</dbReference>
<comment type="caution">
    <text evidence="7">The sequence shown here is derived from an EMBL/GenBank/DDBJ whole genome shotgun (WGS) entry which is preliminary data.</text>
</comment>
<dbReference type="RefSeq" id="WP_281448018.1">
    <property type="nucleotide sequence ID" value="NZ_JASBAO010000001.1"/>
</dbReference>
<protein>
    <submittedName>
        <fullName evidence="7">Aminotransferase class V-fold PLP-dependent enzyme</fullName>
    </submittedName>
</protein>